<feature type="transmembrane region" description="Helical" evidence="5">
    <location>
        <begin position="12"/>
        <end position="34"/>
    </location>
</feature>
<feature type="transmembrane region" description="Helical" evidence="5">
    <location>
        <begin position="89"/>
        <end position="114"/>
    </location>
</feature>
<evidence type="ECO:0000256" key="1">
    <source>
        <dbReference type="ARBA" id="ARBA00004141"/>
    </source>
</evidence>
<keyword evidence="3 5" id="KW-1133">Transmembrane helix</keyword>
<dbReference type="InterPro" id="IPR002797">
    <property type="entry name" value="Polysacc_synth"/>
</dbReference>
<feature type="transmembrane region" description="Helical" evidence="5">
    <location>
        <begin position="173"/>
        <end position="194"/>
    </location>
</feature>
<keyword evidence="7" id="KW-1185">Reference proteome</keyword>
<evidence type="ECO:0000256" key="3">
    <source>
        <dbReference type="ARBA" id="ARBA00022989"/>
    </source>
</evidence>
<keyword evidence="2 5" id="KW-0812">Transmembrane</keyword>
<dbReference type="InterPro" id="IPR052556">
    <property type="entry name" value="PolySynth_Transporter"/>
</dbReference>
<evidence type="ECO:0000313" key="7">
    <source>
        <dbReference type="Proteomes" id="UP000408482"/>
    </source>
</evidence>
<keyword evidence="4 5" id="KW-0472">Membrane</keyword>
<evidence type="ECO:0000256" key="4">
    <source>
        <dbReference type="ARBA" id="ARBA00023136"/>
    </source>
</evidence>
<proteinExistence type="predicted"/>
<evidence type="ECO:0000256" key="2">
    <source>
        <dbReference type="ARBA" id="ARBA00022692"/>
    </source>
</evidence>
<gene>
    <name evidence="6" type="ORF">RSSSTS7063_02723</name>
</gene>
<protein>
    <submittedName>
        <fullName evidence="6">Polysaccharide biosynthesis protein</fullName>
    </submittedName>
</protein>
<dbReference type="Proteomes" id="UP000408482">
    <property type="component" value="Unassembled WGS sequence"/>
</dbReference>
<evidence type="ECO:0000313" key="6">
    <source>
        <dbReference type="EMBL" id="VUX34586.1"/>
    </source>
</evidence>
<evidence type="ECO:0000256" key="5">
    <source>
        <dbReference type="SAM" id="Phobius"/>
    </source>
</evidence>
<dbReference type="Pfam" id="PF01943">
    <property type="entry name" value="Polysacc_synt"/>
    <property type="match status" value="1"/>
</dbReference>
<feature type="transmembrane region" description="Helical" evidence="5">
    <location>
        <begin position="145"/>
        <end position="167"/>
    </location>
</feature>
<sequence length="197" mass="22054">MFKNKSKSLGTNAVLNAIRSGLSVIFPLITYPYAFRVLHADGIGKVNYTLSIIGYFSLIAALGTSTYAVREGAKLRKDKEKLNEFCNQIFSISIVTSIIAYILLVFCACNIKALSEYKQLIGLLSLSIGFSTLGVEWINTIYEDFLYVTIRSIVIYILTLVLLFVLVKDQNDALQYALLTVANSGLICISNWFYCRR</sequence>
<name>A0A564VPS2_9FIRM</name>
<comment type="subcellular location">
    <subcellularLocation>
        <location evidence="1">Membrane</location>
        <topology evidence="1">Multi-pass membrane protein</topology>
    </subcellularLocation>
</comment>
<feature type="transmembrane region" description="Helical" evidence="5">
    <location>
        <begin position="120"/>
        <end position="138"/>
    </location>
</feature>
<dbReference type="GO" id="GO:0016020">
    <property type="term" value="C:membrane"/>
    <property type="evidence" value="ECO:0007669"/>
    <property type="project" value="UniProtKB-SubCell"/>
</dbReference>
<dbReference type="AlphaFoldDB" id="A0A564VPS2"/>
<dbReference type="PANTHER" id="PTHR43424:SF1">
    <property type="entry name" value="LOCUS PUTATIVE PROTEIN 1-RELATED"/>
    <property type="match status" value="1"/>
</dbReference>
<dbReference type="RefSeq" id="WP_144093184.1">
    <property type="nucleotide sequence ID" value="NZ_CABHMX010000078.1"/>
</dbReference>
<reference evidence="6 7" key="1">
    <citation type="submission" date="2019-07" db="EMBL/GenBank/DDBJ databases">
        <authorList>
            <person name="Hibberd C M."/>
            <person name="Gehrig L. J."/>
            <person name="Chang H.-W."/>
            <person name="Venkatesh S."/>
        </authorList>
    </citation>
    <scope>NUCLEOTIDE SEQUENCE [LARGE SCALE GENOMIC DNA]</scope>
    <source>
        <strain evidence="6">Blautia_luti_SSTS_Bg7063</strain>
    </source>
</reference>
<organism evidence="6 7">
    <name type="scientific">Blautia luti</name>
    <dbReference type="NCBI Taxonomy" id="89014"/>
    <lineage>
        <taxon>Bacteria</taxon>
        <taxon>Bacillati</taxon>
        <taxon>Bacillota</taxon>
        <taxon>Clostridia</taxon>
        <taxon>Lachnospirales</taxon>
        <taxon>Lachnospiraceae</taxon>
        <taxon>Blautia</taxon>
    </lineage>
</organism>
<accession>A0A564VPS2</accession>
<dbReference type="EMBL" id="CABHNW010000042">
    <property type="protein sequence ID" value="VUX34586.1"/>
    <property type="molecule type" value="Genomic_DNA"/>
</dbReference>
<feature type="transmembrane region" description="Helical" evidence="5">
    <location>
        <begin position="46"/>
        <end position="69"/>
    </location>
</feature>
<dbReference type="PANTHER" id="PTHR43424">
    <property type="entry name" value="LOCUS PUTATIVE PROTEIN 1-RELATED"/>
    <property type="match status" value="1"/>
</dbReference>